<protein>
    <recommendedName>
        <fullName evidence="6">4-coumarate-CoA ligase</fullName>
    </recommendedName>
</protein>
<accession>A0AA40DXZ1</accession>
<evidence type="ECO:0000313" key="5">
    <source>
        <dbReference type="Proteomes" id="UP001172102"/>
    </source>
</evidence>
<dbReference type="Gene3D" id="3.40.50.980">
    <property type="match status" value="2"/>
</dbReference>
<dbReference type="CDD" id="cd05911">
    <property type="entry name" value="Firefly_Luc_like"/>
    <property type="match status" value="1"/>
</dbReference>
<organism evidence="4 5">
    <name type="scientific">Lasiosphaeris hirsuta</name>
    <dbReference type="NCBI Taxonomy" id="260670"/>
    <lineage>
        <taxon>Eukaryota</taxon>
        <taxon>Fungi</taxon>
        <taxon>Dikarya</taxon>
        <taxon>Ascomycota</taxon>
        <taxon>Pezizomycotina</taxon>
        <taxon>Sordariomycetes</taxon>
        <taxon>Sordariomycetidae</taxon>
        <taxon>Sordariales</taxon>
        <taxon>Lasiosphaeriaceae</taxon>
        <taxon>Lasiosphaeris</taxon>
    </lineage>
</organism>
<feature type="domain" description="AMP-binding enzyme C-terminal" evidence="3">
    <location>
        <begin position="480"/>
        <end position="555"/>
    </location>
</feature>
<dbReference type="Pfam" id="PF00501">
    <property type="entry name" value="AMP-binding"/>
    <property type="match status" value="1"/>
</dbReference>
<comment type="similarity">
    <text evidence="1">Belongs to the ATP-dependent AMP-binding enzyme family.</text>
</comment>
<dbReference type="EMBL" id="JAUKUA010000003">
    <property type="protein sequence ID" value="KAK0719705.1"/>
    <property type="molecule type" value="Genomic_DNA"/>
</dbReference>
<dbReference type="Gene3D" id="3.30.300.30">
    <property type="match status" value="1"/>
</dbReference>
<reference evidence="4" key="1">
    <citation type="submission" date="2023-06" db="EMBL/GenBank/DDBJ databases">
        <title>Genome-scale phylogeny and comparative genomics of the fungal order Sordariales.</title>
        <authorList>
            <consortium name="Lawrence Berkeley National Laboratory"/>
            <person name="Hensen N."/>
            <person name="Bonometti L."/>
            <person name="Westerberg I."/>
            <person name="Brannstrom I.O."/>
            <person name="Guillou S."/>
            <person name="Cros-Aarteil S."/>
            <person name="Calhoun S."/>
            <person name="Haridas S."/>
            <person name="Kuo A."/>
            <person name="Mondo S."/>
            <person name="Pangilinan J."/>
            <person name="Riley R."/>
            <person name="Labutti K."/>
            <person name="Andreopoulos B."/>
            <person name="Lipzen A."/>
            <person name="Chen C."/>
            <person name="Yanf M."/>
            <person name="Daum C."/>
            <person name="Ng V."/>
            <person name="Clum A."/>
            <person name="Steindorff A."/>
            <person name="Ohm R."/>
            <person name="Martin F."/>
            <person name="Silar P."/>
            <person name="Natvig D."/>
            <person name="Lalanne C."/>
            <person name="Gautier V."/>
            <person name="Ament-Velasquez S.L."/>
            <person name="Kruys A."/>
            <person name="Hutchinson M.I."/>
            <person name="Powell A.J."/>
            <person name="Barry K."/>
            <person name="Miller A.N."/>
            <person name="Grigoriev I.V."/>
            <person name="Debuchy R."/>
            <person name="Gladieux P."/>
            <person name="Thoren M.H."/>
            <person name="Johannesson H."/>
        </authorList>
    </citation>
    <scope>NUCLEOTIDE SEQUENCE</scope>
    <source>
        <strain evidence="4">SMH4607-1</strain>
    </source>
</reference>
<evidence type="ECO:0000259" key="2">
    <source>
        <dbReference type="Pfam" id="PF00501"/>
    </source>
</evidence>
<keyword evidence="5" id="KW-1185">Reference proteome</keyword>
<dbReference type="PANTHER" id="PTHR24096:SF424">
    <property type="entry name" value="ACETYL-COA SYNTHETASE-LIKE PROTEIN-RELATED"/>
    <property type="match status" value="1"/>
</dbReference>
<evidence type="ECO:0000313" key="4">
    <source>
        <dbReference type="EMBL" id="KAK0719705.1"/>
    </source>
</evidence>
<dbReference type="PROSITE" id="PS00455">
    <property type="entry name" value="AMP_BINDING"/>
    <property type="match status" value="1"/>
</dbReference>
<dbReference type="PANTHER" id="PTHR24096">
    <property type="entry name" value="LONG-CHAIN-FATTY-ACID--COA LIGASE"/>
    <property type="match status" value="1"/>
</dbReference>
<evidence type="ECO:0000256" key="1">
    <source>
        <dbReference type="ARBA" id="ARBA00006432"/>
    </source>
</evidence>
<dbReference type="GO" id="GO:0016405">
    <property type="term" value="F:CoA-ligase activity"/>
    <property type="evidence" value="ECO:0007669"/>
    <property type="project" value="TreeGrafter"/>
</dbReference>
<dbReference type="InterPro" id="IPR000873">
    <property type="entry name" value="AMP-dep_synth/lig_dom"/>
</dbReference>
<feature type="domain" description="AMP-dependent synthetase/ligase" evidence="2">
    <location>
        <begin position="29"/>
        <end position="422"/>
    </location>
</feature>
<dbReference type="Gene3D" id="2.30.38.10">
    <property type="entry name" value="Luciferase, Domain 3"/>
    <property type="match status" value="1"/>
</dbReference>
<dbReference type="Proteomes" id="UP001172102">
    <property type="component" value="Unassembled WGS sequence"/>
</dbReference>
<dbReference type="InterPro" id="IPR045851">
    <property type="entry name" value="AMP-bd_C_sf"/>
</dbReference>
<evidence type="ECO:0008006" key="6">
    <source>
        <dbReference type="Google" id="ProtNLM"/>
    </source>
</evidence>
<dbReference type="AlphaFoldDB" id="A0AA40DXZ1"/>
<name>A0AA40DXZ1_9PEZI</name>
<evidence type="ECO:0000259" key="3">
    <source>
        <dbReference type="Pfam" id="PF13193"/>
    </source>
</evidence>
<dbReference type="Pfam" id="PF13193">
    <property type="entry name" value="AMP-binding_C"/>
    <property type="match status" value="1"/>
</dbReference>
<gene>
    <name evidence="4" type="ORF">B0H67DRAFT_552015</name>
</gene>
<dbReference type="InterPro" id="IPR025110">
    <property type="entry name" value="AMP-bd_C"/>
</dbReference>
<comment type="caution">
    <text evidence="4">The sequence shown here is derived from an EMBL/GenBank/DDBJ whole genome shotgun (WGS) entry which is preliminary data.</text>
</comment>
<sequence>MTITSRWTAPIPRCSLQQWIFGSGDAVLPDTKAFLDPENPETNFLTFNDYRFLSMRVALGLQKAGLNYGDRVLLFSGNNLFFPSVFLGVLMAGGVFTGANPTFVLRELAYQLRDSEATFLIVAEAALETALEAAKEIGFPRDRIYVFGGKTTPGPEVARSLNPGPGVNGRVAGVRHWTELLAGNAAEAEGWSWTEPTDPADTTCCLNYSSGTTGVPKGVEISHYSYVANGVGVEYTNNLDPDTEEKRKRARGLCFLPLYHAYGQTYFVANLPHLQIPVYIMPSFDFIKMLEYIQRFRITSLISVPPIVVLLVKHPLTKNYDLSSIESLGSGAAPLGREVSDEVEKLFANPDVVMRQGWGMTEMTCTCMSWDPAFRKPSTGVGEMMPNCKGRLVELDGKTPITKPGERGELWVTGPTLMRRYWRKPDATDDTISIDSDGTRWLKTGDIAYVEEYRPGGIFHVVDRLKELIKVKGNQVAPAELEAVLLENPDVADVAVIGVIVKGEELPRAYVVRDPKSKATGKDIAKWMESKVARYKQLKGGVVFTDAIPKNPSGKILRKQLRERAEKEIGDSVPKTSKLA</sequence>
<dbReference type="InterPro" id="IPR020845">
    <property type="entry name" value="AMP-binding_CS"/>
</dbReference>
<dbReference type="FunFam" id="3.30.300.30:FF:000007">
    <property type="entry name" value="4-coumarate--CoA ligase 2"/>
    <property type="match status" value="1"/>
</dbReference>
<dbReference type="SUPFAM" id="SSF56801">
    <property type="entry name" value="Acetyl-CoA synthetase-like"/>
    <property type="match status" value="1"/>
</dbReference>
<proteinExistence type="inferred from homology"/>